<protein>
    <submittedName>
        <fullName evidence="1">Uncharacterized protein</fullName>
    </submittedName>
</protein>
<proteinExistence type="predicted"/>
<sequence length="249" mass="28048">MKNSLSFMVGVGGVLAAPLWIQPAMAGSDEHLYLPTVEQGVKEIELHYGHWNQDPAQPQTDTAIGFGYGVNAWWFTEVAVKGTRANGQPTAYEATEWENRFQLTEPGRYPVDVGFLLEIERPRDHAEGWEVKYGPLFQTEFGKIQLNANLLFERHVRGEGSGDTEMGYQWQAKYRWREPLEFGLQGFGEFGKWNDWAPESERGNRVGPAVFGKLPLGGHRSIGYNVAWLIGTSSAAPSHNLRAQVEYEF</sequence>
<dbReference type="OrthoDB" id="6696169at2"/>
<accession>A0A191ZHK9</accession>
<evidence type="ECO:0000313" key="2">
    <source>
        <dbReference type="Proteomes" id="UP000078596"/>
    </source>
</evidence>
<dbReference type="Proteomes" id="UP000078596">
    <property type="component" value="Chromosome"/>
</dbReference>
<dbReference type="RefSeq" id="WP_066099989.1">
    <property type="nucleotide sequence ID" value="NZ_CP016027.1"/>
</dbReference>
<name>A0A191ZHK9_9GAMM</name>
<keyword evidence="2" id="KW-1185">Reference proteome</keyword>
<evidence type="ECO:0000313" key="1">
    <source>
        <dbReference type="EMBL" id="ANJ67333.1"/>
    </source>
</evidence>
<dbReference type="STRING" id="1860122.A9404_08015"/>
<dbReference type="KEGG" id="haz:A9404_08015"/>
<dbReference type="EMBL" id="CP016027">
    <property type="protein sequence ID" value="ANJ67333.1"/>
    <property type="molecule type" value="Genomic_DNA"/>
</dbReference>
<organism evidence="1 2">
    <name type="scientific">Halothiobacillus diazotrophicus</name>
    <dbReference type="NCBI Taxonomy" id="1860122"/>
    <lineage>
        <taxon>Bacteria</taxon>
        <taxon>Pseudomonadati</taxon>
        <taxon>Pseudomonadota</taxon>
        <taxon>Gammaproteobacteria</taxon>
        <taxon>Chromatiales</taxon>
        <taxon>Halothiobacillaceae</taxon>
        <taxon>Halothiobacillus</taxon>
    </lineage>
</organism>
<gene>
    <name evidence="1" type="ORF">A9404_08015</name>
</gene>
<reference evidence="1 2" key="1">
    <citation type="submission" date="2016-06" db="EMBL/GenBank/DDBJ databases">
        <title>Insight into the functional genes involving in sulfur oxidation in Pearl River water.</title>
        <authorList>
            <person name="Luo J."/>
            <person name="Tan X."/>
            <person name="Lin W."/>
        </authorList>
    </citation>
    <scope>NUCLEOTIDE SEQUENCE [LARGE SCALE GENOMIC DNA]</scope>
    <source>
        <strain evidence="1 2">LS2</strain>
    </source>
</reference>
<dbReference type="AlphaFoldDB" id="A0A191ZHK9"/>